<evidence type="ECO:0000259" key="5">
    <source>
        <dbReference type="PROSITE" id="PS50937"/>
    </source>
</evidence>
<dbReference type="PROSITE" id="PS50937">
    <property type="entry name" value="HTH_MERR_2"/>
    <property type="match status" value="1"/>
</dbReference>
<dbReference type="CDD" id="cd00592">
    <property type="entry name" value="HTH_MerR-like"/>
    <property type="match status" value="1"/>
</dbReference>
<evidence type="ECO:0000256" key="1">
    <source>
        <dbReference type="ARBA" id="ARBA00022491"/>
    </source>
</evidence>
<proteinExistence type="predicted"/>
<keyword evidence="2" id="KW-0805">Transcription regulation</keyword>
<accession>A0A1Z2XLS9</accession>
<dbReference type="Pfam" id="PF13411">
    <property type="entry name" value="MerR_1"/>
    <property type="match status" value="1"/>
</dbReference>
<dbReference type="KEGG" id="amur:ADH66_01210"/>
<reference evidence="8" key="2">
    <citation type="submission" date="2017-05" db="EMBL/GenBank/DDBJ databases">
        <title>Improved OligoMM genomes.</title>
        <authorList>
            <person name="Garzetti D."/>
        </authorList>
    </citation>
    <scope>NUCLEOTIDE SEQUENCE [LARGE SCALE GENOMIC DNA]</scope>
    <source>
        <strain evidence="8">KB18</strain>
    </source>
</reference>
<dbReference type="SUPFAM" id="SSF46955">
    <property type="entry name" value="Putative DNA-binding domain"/>
    <property type="match status" value="1"/>
</dbReference>
<dbReference type="Gene3D" id="3.20.80.10">
    <property type="entry name" value="Regulatory factor, effector binding domain"/>
    <property type="match status" value="1"/>
</dbReference>
<evidence type="ECO:0000313" key="9">
    <source>
        <dbReference type="Proteomes" id="UP000596035"/>
    </source>
</evidence>
<dbReference type="GO" id="GO:0003700">
    <property type="term" value="F:DNA-binding transcription factor activity"/>
    <property type="evidence" value="ECO:0007669"/>
    <property type="project" value="InterPro"/>
</dbReference>
<dbReference type="InterPro" id="IPR011256">
    <property type="entry name" value="Reg_factor_effector_dom_sf"/>
</dbReference>
<dbReference type="Proteomes" id="UP000596035">
    <property type="component" value="Chromosome"/>
</dbReference>
<evidence type="ECO:0000313" key="6">
    <source>
        <dbReference type="EMBL" id="ASB39392.1"/>
    </source>
</evidence>
<protein>
    <submittedName>
        <fullName evidence="7">MerR family transcriptional regulator</fullName>
    </submittedName>
</protein>
<reference evidence="7 9" key="3">
    <citation type="submission" date="2020-11" db="EMBL/GenBank/DDBJ databases">
        <title>Closed and high quality bacterial genomes of the OMM12 community.</title>
        <authorList>
            <person name="Marbouty M."/>
            <person name="Lamy-Besnier Q."/>
            <person name="Debarbieux L."/>
            <person name="Koszul R."/>
        </authorList>
    </citation>
    <scope>NUCLEOTIDE SEQUENCE [LARGE SCALE GENOMIC DNA]</scope>
    <source>
        <strain evidence="7 9">KB18</strain>
    </source>
</reference>
<dbReference type="GO" id="GO:0003677">
    <property type="term" value="F:DNA binding"/>
    <property type="evidence" value="ECO:0007669"/>
    <property type="project" value="UniProtKB-KW"/>
</dbReference>
<dbReference type="InterPro" id="IPR047057">
    <property type="entry name" value="MerR_fam"/>
</dbReference>
<evidence type="ECO:0000313" key="7">
    <source>
        <dbReference type="EMBL" id="QQR28685.1"/>
    </source>
</evidence>
<name>A0A1Z2XLS9_9FIRM</name>
<dbReference type="SUPFAM" id="SSF55136">
    <property type="entry name" value="Probable bacterial effector-binding domain"/>
    <property type="match status" value="1"/>
</dbReference>
<dbReference type="Gene3D" id="1.10.1660.10">
    <property type="match status" value="1"/>
</dbReference>
<dbReference type="PANTHER" id="PTHR30204">
    <property type="entry name" value="REDOX-CYCLING DRUG-SENSING TRANSCRIPTIONAL ACTIVATOR SOXR"/>
    <property type="match status" value="1"/>
</dbReference>
<dbReference type="Proteomes" id="UP000196710">
    <property type="component" value="Chromosome"/>
</dbReference>
<keyword evidence="8" id="KW-1185">Reference proteome</keyword>
<evidence type="ECO:0000256" key="2">
    <source>
        <dbReference type="ARBA" id="ARBA00023015"/>
    </source>
</evidence>
<sequence length="322" mass="37048">MTDVVKIREVTERYNIPARTLRYYEDMGLIESARVADYAYRLYDQRALKRLEQILILRKPNISIKDIQLIFQAAGSDTVLDVLGRKVEDINHEVALLRDLRDIILEFIEQIRKMDFSSDSDVKLLYERTATVETRIEDIPYEGNASKVNRLFDISEKLKKAPEVRLVQINPFKAFTSGADTIENVMGPFQEWQEAHNHLVKKMIYGAPDFLWFEEDRATWIWAVEDGVTAEEVAPYELIEFEGGLYAAAMSVDGDDDIGNRVHAGILKWIEDSGFELDERPGHRTMGHMLNPTEEIKRALGYDQMDLYVPVKVREKGNGTAD</sequence>
<dbReference type="EMBL" id="CP021422">
    <property type="protein sequence ID" value="ASB39392.1"/>
    <property type="molecule type" value="Genomic_DNA"/>
</dbReference>
<dbReference type="AlphaFoldDB" id="A0A1Z2XLS9"/>
<dbReference type="EMBL" id="CP065321">
    <property type="protein sequence ID" value="QQR28685.1"/>
    <property type="molecule type" value="Genomic_DNA"/>
</dbReference>
<dbReference type="SMART" id="SM00422">
    <property type="entry name" value="HTH_MERR"/>
    <property type="match status" value="1"/>
</dbReference>
<dbReference type="RefSeq" id="WP_066536736.1">
    <property type="nucleotide sequence ID" value="NZ_CP021422.1"/>
</dbReference>
<keyword evidence="3" id="KW-0238">DNA-binding</keyword>
<evidence type="ECO:0000313" key="8">
    <source>
        <dbReference type="Proteomes" id="UP000196710"/>
    </source>
</evidence>
<evidence type="ECO:0000256" key="3">
    <source>
        <dbReference type="ARBA" id="ARBA00023125"/>
    </source>
</evidence>
<keyword evidence="4" id="KW-0804">Transcription</keyword>
<dbReference type="InterPro" id="IPR009061">
    <property type="entry name" value="DNA-bd_dom_put_sf"/>
</dbReference>
<reference evidence="6" key="1">
    <citation type="journal article" date="2017" name="Genome Announc.">
        <title>High-Quality Whole-Genome Sequences of the Oligo-Mouse-Microbiota Bacterial Community.</title>
        <authorList>
            <person name="Garzetti D."/>
            <person name="Brugiroux S."/>
            <person name="Bunk B."/>
            <person name="Pukall R."/>
            <person name="McCoy K.D."/>
            <person name="Macpherson A.J."/>
            <person name="Stecher B."/>
        </authorList>
    </citation>
    <scope>NUCLEOTIDE SEQUENCE</scope>
    <source>
        <strain evidence="6">KB18</strain>
    </source>
</reference>
<organism evidence="7 9">
    <name type="scientific">Acutalibacter muris</name>
    <dbReference type="NCBI Taxonomy" id="1796620"/>
    <lineage>
        <taxon>Bacteria</taxon>
        <taxon>Bacillati</taxon>
        <taxon>Bacillota</taxon>
        <taxon>Clostridia</taxon>
        <taxon>Eubacteriales</taxon>
        <taxon>Acutalibacteraceae</taxon>
        <taxon>Acutalibacter</taxon>
    </lineage>
</organism>
<dbReference type="PANTHER" id="PTHR30204:SF69">
    <property type="entry name" value="MERR-FAMILY TRANSCRIPTIONAL REGULATOR"/>
    <property type="match status" value="1"/>
</dbReference>
<keyword evidence="1" id="KW-0678">Repressor</keyword>
<feature type="domain" description="HTH merR-type" evidence="5">
    <location>
        <begin position="1"/>
        <end position="73"/>
    </location>
</feature>
<gene>
    <name evidence="6" type="ORF">ADH66_01210</name>
    <name evidence="7" type="ORF">I5Q82_11210</name>
</gene>
<evidence type="ECO:0000256" key="4">
    <source>
        <dbReference type="ARBA" id="ARBA00023163"/>
    </source>
</evidence>
<dbReference type="InterPro" id="IPR000551">
    <property type="entry name" value="MerR-type_HTH_dom"/>
</dbReference>